<gene>
    <name evidence="3" type="ORF">B7R25_05255</name>
</gene>
<dbReference type="Proteomes" id="UP000257080">
    <property type="component" value="Unassembled WGS sequence"/>
</dbReference>
<evidence type="ECO:0000313" key="3">
    <source>
        <dbReference type="EMBL" id="RFA28124.1"/>
    </source>
</evidence>
<reference evidence="3 4" key="1">
    <citation type="submission" date="2017-04" db="EMBL/GenBank/DDBJ databases">
        <title>Comparative genome analysis of Subtercola boreus.</title>
        <authorList>
            <person name="Cho Y.-J."/>
            <person name="Cho A."/>
            <person name="Kim O.-S."/>
            <person name="Lee J.-I."/>
        </authorList>
    </citation>
    <scope>NUCLEOTIDE SEQUENCE [LARGE SCALE GENOMIC DNA]</scope>
    <source>
        <strain evidence="3 4">P28004</strain>
    </source>
</reference>
<dbReference type="AlphaFoldDB" id="A0A3E0WF76"/>
<evidence type="ECO:0000256" key="2">
    <source>
        <dbReference type="SAM" id="SignalP"/>
    </source>
</evidence>
<protein>
    <submittedName>
        <fullName evidence="3">Uncharacterized protein</fullName>
    </submittedName>
</protein>
<organism evidence="3 4">
    <name type="scientific">Subtercola boreus</name>
    <dbReference type="NCBI Taxonomy" id="120213"/>
    <lineage>
        <taxon>Bacteria</taxon>
        <taxon>Bacillati</taxon>
        <taxon>Actinomycetota</taxon>
        <taxon>Actinomycetes</taxon>
        <taxon>Micrococcales</taxon>
        <taxon>Microbacteriaceae</taxon>
        <taxon>Subtercola</taxon>
    </lineage>
</organism>
<sequence>MGAVVTAAAVAVSLCGCASVGSGSAVIGDVASTPPSAAESFETPTDPPESTIDPNAAKPTGGSISGGMPPTSAQVEDWVRESPGEFPQLDRIFVTTVSLDTISGFTSGTPYGYAPTDLVILGTGVGTFVPQFGQGSTYTWGTLMFDATNGRVMGSFAGPGDPPWVVMPG</sequence>
<proteinExistence type="predicted"/>
<evidence type="ECO:0000256" key="1">
    <source>
        <dbReference type="SAM" id="MobiDB-lite"/>
    </source>
</evidence>
<feature type="region of interest" description="Disordered" evidence="1">
    <location>
        <begin position="33"/>
        <end position="76"/>
    </location>
</feature>
<accession>A0A3E0WF76</accession>
<feature type="signal peptide" evidence="2">
    <location>
        <begin position="1"/>
        <end position="18"/>
    </location>
</feature>
<dbReference type="EMBL" id="NBXE01000017">
    <property type="protein sequence ID" value="RFA28124.1"/>
    <property type="molecule type" value="Genomic_DNA"/>
</dbReference>
<feature type="chain" id="PRO_5039620969" evidence="2">
    <location>
        <begin position="19"/>
        <end position="169"/>
    </location>
</feature>
<evidence type="ECO:0000313" key="4">
    <source>
        <dbReference type="Proteomes" id="UP000257080"/>
    </source>
</evidence>
<name>A0A3E0WF76_9MICO</name>
<comment type="caution">
    <text evidence="3">The sequence shown here is derived from an EMBL/GenBank/DDBJ whole genome shotgun (WGS) entry which is preliminary data.</text>
</comment>
<keyword evidence="2" id="KW-0732">Signal</keyword>